<dbReference type="InterPro" id="IPR046335">
    <property type="entry name" value="LacI/GalR-like_sensor"/>
</dbReference>
<dbReference type="SUPFAM" id="SSF47413">
    <property type="entry name" value="lambda repressor-like DNA-binding domains"/>
    <property type="match status" value="1"/>
</dbReference>
<reference evidence="6" key="1">
    <citation type="journal article" date="2019" name="Int. J. Syst. Evol. Microbiol.">
        <title>The Global Catalogue of Microorganisms (GCM) 10K type strain sequencing project: providing services to taxonomists for standard genome sequencing and annotation.</title>
        <authorList>
            <consortium name="The Broad Institute Genomics Platform"/>
            <consortium name="The Broad Institute Genome Sequencing Center for Infectious Disease"/>
            <person name="Wu L."/>
            <person name="Ma J."/>
        </authorList>
    </citation>
    <scope>NUCLEOTIDE SEQUENCE [LARGE SCALE GENOMIC DNA]</scope>
    <source>
        <strain evidence="6">JCM 17137</strain>
    </source>
</reference>
<comment type="caution">
    <text evidence="5">The sequence shown here is derived from an EMBL/GenBank/DDBJ whole genome shotgun (WGS) entry which is preliminary data.</text>
</comment>
<gene>
    <name evidence="5" type="ORF">GCM10022402_14560</name>
</gene>
<dbReference type="RefSeq" id="WP_344968691.1">
    <property type="nucleotide sequence ID" value="NZ_BAABDD010000005.1"/>
</dbReference>
<dbReference type="Gene3D" id="1.10.260.40">
    <property type="entry name" value="lambda repressor-like DNA-binding domains"/>
    <property type="match status" value="1"/>
</dbReference>
<dbReference type="InterPro" id="IPR010982">
    <property type="entry name" value="Lambda_DNA-bd_dom_sf"/>
</dbReference>
<keyword evidence="3" id="KW-0804">Transcription</keyword>
<evidence type="ECO:0000256" key="2">
    <source>
        <dbReference type="ARBA" id="ARBA00023125"/>
    </source>
</evidence>
<dbReference type="PROSITE" id="PS50932">
    <property type="entry name" value="HTH_LACI_2"/>
    <property type="match status" value="1"/>
</dbReference>
<evidence type="ECO:0000259" key="4">
    <source>
        <dbReference type="PROSITE" id="PS50932"/>
    </source>
</evidence>
<feature type="domain" description="HTH lacI-type" evidence="4">
    <location>
        <begin position="8"/>
        <end position="62"/>
    </location>
</feature>
<dbReference type="PANTHER" id="PTHR30146">
    <property type="entry name" value="LACI-RELATED TRANSCRIPTIONAL REPRESSOR"/>
    <property type="match status" value="1"/>
</dbReference>
<keyword evidence="2 5" id="KW-0238">DNA-binding</keyword>
<dbReference type="GO" id="GO:0003677">
    <property type="term" value="F:DNA binding"/>
    <property type="evidence" value="ECO:0007669"/>
    <property type="project" value="UniProtKB-KW"/>
</dbReference>
<proteinExistence type="predicted"/>
<dbReference type="EMBL" id="BAABDD010000005">
    <property type="protein sequence ID" value="GAA3735454.1"/>
    <property type="molecule type" value="Genomic_DNA"/>
</dbReference>
<evidence type="ECO:0000313" key="6">
    <source>
        <dbReference type="Proteomes" id="UP001500908"/>
    </source>
</evidence>
<dbReference type="Proteomes" id="UP001500908">
    <property type="component" value="Unassembled WGS sequence"/>
</dbReference>
<evidence type="ECO:0000256" key="3">
    <source>
        <dbReference type="ARBA" id="ARBA00023163"/>
    </source>
</evidence>
<keyword evidence="6" id="KW-1185">Reference proteome</keyword>
<organism evidence="5 6">
    <name type="scientific">Salinactinospora qingdaonensis</name>
    <dbReference type="NCBI Taxonomy" id="702744"/>
    <lineage>
        <taxon>Bacteria</taxon>
        <taxon>Bacillati</taxon>
        <taxon>Actinomycetota</taxon>
        <taxon>Actinomycetes</taxon>
        <taxon>Streptosporangiales</taxon>
        <taxon>Nocardiopsidaceae</taxon>
        <taxon>Salinactinospora</taxon>
    </lineage>
</organism>
<name>A0ABP7FD11_9ACTN</name>
<dbReference type="SMART" id="SM00354">
    <property type="entry name" value="HTH_LACI"/>
    <property type="match status" value="1"/>
</dbReference>
<dbReference type="SUPFAM" id="SSF53822">
    <property type="entry name" value="Periplasmic binding protein-like I"/>
    <property type="match status" value="1"/>
</dbReference>
<dbReference type="CDD" id="cd01392">
    <property type="entry name" value="HTH_LacI"/>
    <property type="match status" value="1"/>
</dbReference>
<keyword evidence="1" id="KW-0805">Transcription regulation</keyword>
<evidence type="ECO:0000256" key="1">
    <source>
        <dbReference type="ARBA" id="ARBA00023015"/>
    </source>
</evidence>
<dbReference type="Gene3D" id="3.40.50.2300">
    <property type="match status" value="2"/>
</dbReference>
<accession>A0ABP7FD11</accession>
<sequence length="342" mass="36875">MNDRRRRPTLEMVAERAGVGRGTVSRVINGSAQVSPATREAVLRAVADLGYVPNHAARTLVTQRTDMVALVVSEPDERLFAQPFFAGIVRGVSSLLNERGLQMLLATENSAEERQRLGDYLSGHHVDGVLVVSLHRDDPLPERLADAGVPCVHGGRPLGITVRHPLHYVDIDNVGGGYVATRRLIESGRKRVATVAGPQDMIAGVDRLQGYREAMRDAGRVVPPGFIAASDFTYERGESAMREILAAVPDIDAVFVASDLMALAALRVLRETGRRVPDDVAVVGFDDSALGLHSDPPLTTIHQPTVQMGREMARLLADGLAGTESEPVGIVLDTHLVERESA</sequence>
<dbReference type="PANTHER" id="PTHR30146:SF109">
    <property type="entry name" value="HTH-TYPE TRANSCRIPTIONAL REGULATOR GALS"/>
    <property type="match status" value="1"/>
</dbReference>
<evidence type="ECO:0000313" key="5">
    <source>
        <dbReference type="EMBL" id="GAA3735454.1"/>
    </source>
</evidence>
<protein>
    <submittedName>
        <fullName evidence="5">LacI family DNA-binding transcriptional regulator</fullName>
    </submittedName>
</protein>
<dbReference type="Pfam" id="PF13377">
    <property type="entry name" value="Peripla_BP_3"/>
    <property type="match status" value="1"/>
</dbReference>
<dbReference type="CDD" id="cd06267">
    <property type="entry name" value="PBP1_LacI_sugar_binding-like"/>
    <property type="match status" value="1"/>
</dbReference>
<dbReference type="Pfam" id="PF00356">
    <property type="entry name" value="LacI"/>
    <property type="match status" value="1"/>
</dbReference>
<dbReference type="InterPro" id="IPR028082">
    <property type="entry name" value="Peripla_BP_I"/>
</dbReference>
<dbReference type="InterPro" id="IPR000843">
    <property type="entry name" value="HTH_LacI"/>
</dbReference>